<dbReference type="InterPro" id="IPR002557">
    <property type="entry name" value="Chitin-bd_dom"/>
</dbReference>
<feature type="compositionally biased region" description="Low complexity" evidence="1">
    <location>
        <begin position="106"/>
        <end position="154"/>
    </location>
</feature>
<dbReference type="GO" id="GO:0008061">
    <property type="term" value="F:chitin binding"/>
    <property type="evidence" value="ECO:0007669"/>
    <property type="project" value="InterPro"/>
</dbReference>
<dbReference type="InterPro" id="IPR036508">
    <property type="entry name" value="Chitin-bd_dom_sf"/>
</dbReference>
<dbReference type="AlphaFoldDB" id="A0A226CXE6"/>
<dbReference type="Pfam" id="PF01607">
    <property type="entry name" value="CBM_14"/>
    <property type="match status" value="1"/>
</dbReference>
<dbReference type="PROSITE" id="PS50940">
    <property type="entry name" value="CHIT_BIND_II"/>
    <property type="match status" value="1"/>
</dbReference>
<name>A0A226CXE6_FOLCA</name>
<evidence type="ECO:0000313" key="4">
    <source>
        <dbReference type="EMBL" id="OXA37081.1"/>
    </source>
</evidence>
<dbReference type="GO" id="GO:0005576">
    <property type="term" value="C:extracellular region"/>
    <property type="evidence" value="ECO:0007669"/>
    <property type="project" value="InterPro"/>
</dbReference>
<feature type="region of interest" description="Disordered" evidence="1">
    <location>
        <begin position="106"/>
        <end position="163"/>
    </location>
</feature>
<dbReference type="SUPFAM" id="SSF57625">
    <property type="entry name" value="Invertebrate chitin-binding proteins"/>
    <property type="match status" value="1"/>
</dbReference>
<dbReference type="EMBL" id="LNIX01000065">
    <property type="protein sequence ID" value="OXA37081.1"/>
    <property type="molecule type" value="Genomic_DNA"/>
</dbReference>
<comment type="caution">
    <text evidence="4">The sequence shown here is derived from an EMBL/GenBank/DDBJ whole genome shotgun (WGS) entry which is preliminary data.</text>
</comment>
<dbReference type="Gene3D" id="2.170.140.10">
    <property type="entry name" value="Chitin binding domain"/>
    <property type="match status" value="1"/>
</dbReference>
<feature type="signal peptide" evidence="2">
    <location>
        <begin position="1"/>
        <end position="25"/>
    </location>
</feature>
<feature type="domain" description="Chitin-binding type-2" evidence="3">
    <location>
        <begin position="41"/>
        <end position="97"/>
    </location>
</feature>
<evidence type="ECO:0000256" key="2">
    <source>
        <dbReference type="SAM" id="SignalP"/>
    </source>
</evidence>
<evidence type="ECO:0000259" key="3">
    <source>
        <dbReference type="PROSITE" id="PS50940"/>
    </source>
</evidence>
<dbReference type="OrthoDB" id="6020543at2759"/>
<evidence type="ECO:0000256" key="1">
    <source>
        <dbReference type="SAM" id="MobiDB-lite"/>
    </source>
</evidence>
<accession>A0A226CXE6</accession>
<keyword evidence="5" id="KW-1185">Reference proteome</keyword>
<proteinExistence type="predicted"/>
<gene>
    <name evidence="4" type="ORF">Fcan01_28144</name>
</gene>
<dbReference type="Proteomes" id="UP000198287">
    <property type="component" value="Unassembled WGS sequence"/>
</dbReference>
<organism evidence="4 5">
    <name type="scientific">Folsomia candida</name>
    <name type="common">Springtail</name>
    <dbReference type="NCBI Taxonomy" id="158441"/>
    <lineage>
        <taxon>Eukaryota</taxon>
        <taxon>Metazoa</taxon>
        <taxon>Ecdysozoa</taxon>
        <taxon>Arthropoda</taxon>
        <taxon>Hexapoda</taxon>
        <taxon>Collembola</taxon>
        <taxon>Entomobryomorpha</taxon>
        <taxon>Isotomoidea</taxon>
        <taxon>Isotomidae</taxon>
        <taxon>Proisotominae</taxon>
        <taxon>Folsomia</taxon>
    </lineage>
</organism>
<evidence type="ECO:0000313" key="5">
    <source>
        <dbReference type="Proteomes" id="UP000198287"/>
    </source>
</evidence>
<keyword evidence="2" id="KW-0732">Signal</keyword>
<protein>
    <recommendedName>
        <fullName evidence="3">Chitin-binding type-2 domain-containing protein</fullName>
    </recommendedName>
</protein>
<dbReference type="SMART" id="SM00494">
    <property type="entry name" value="ChtBD2"/>
    <property type="match status" value="1"/>
</dbReference>
<sequence>MMFPRVISKLFGALFIFGLINNSGAQTTIAECEVDFVGLQMVDCPPWEDGAPTYPYNCRKFIVCTNGNPIVPCCPPFTVWDQNLLVCNHESVTPCVIVTTTEYATDSTTTPTTTPTTITPTTTTPTTTTPTTTTPTTTTPTTTTPTTTRQTTTPRPIYNVTPPPGELGTFVSLAVTDCIAQPCPLSTGLSYQVSPVFNPTSSTSSLEYWSNFHPSGGAPVEAIA</sequence>
<reference evidence="4 5" key="1">
    <citation type="submission" date="2015-12" db="EMBL/GenBank/DDBJ databases">
        <title>The genome of Folsomia candida.</title>
        <authorList>
            <person name="Faddeeva A."/>
            <person name="Derks M.F."/>
            <person name="Anvar Y."/>
            <person name="Smit S."/>
            <person name="Van Straalen N."/>
            <person name="Roelofs D."/>
        </authorList>
    </citation>
    <scope>NUCLEOTIDE SEQUENCE [LARGE SCALE GENOMIC DNA]</scope>
    <source>
        <strain evidence="4 5">VU population</strain>
        <tissue evidence="4">Whole body</tissue>
    </source>
</reference>
<feature type="chain" id="PRO_5012668937" description="Chitin-binding type-2 domain-containing protein" evidence="2">
    <location>
        <begin position="26"/>
        <end position="224"/>
    </location>
</feature>